<dbReference type="OrthoDB" id="8211253at2"/>
<dbReference type="RefSeq" id="WP_116048202.1">
    <property type="nucleotide sequence ID" value="NZ_QUBQ01000004.1"/>
</dbReference>
<organism evidence="2 3">
    <name type="scientific">Paenibacillus paeoniae</name>
    <dbReference type="NCBI Taxonomy" id="2292705"/>
    <lineage>
        <taxon>Bacteria</taxon>
        <taxon>Bacillati</taxon>
        <taxon>Bacillota</taxon>
        <taxon>Bacilli</taxon>
        <taxon>Bacillales</taxon>
        <taxon>Paenibacillaceae</taxon>
        <taxon>Paenibacillus</taxon>
    </lineage>
</organism>
<reference evidence="2 3" key="1">
    <citation type="submission" date="2018-08" db="EMBL/GenBank/DDBJ databases">
        <title>Paenibacillus sp. M4BSY-1, whole genome shotgun sequence.</title>
        <authorList>
            <person name="Tuo L."/>
        </authorList>
    </citation>
    <scope>NUCLEOTIDE SEQUENCE [LARGE SCALE GENOMIC DNA]</scope>
    <source>
        <strain evidence="2 3">M4BSY-1</strain>
    </source>
</reference>
<accession>A0A371P8R9</accession>
<gene>
    <name evidence="2" type="ORF">DX130_19455</name>
</gene>
<protein>
    <submittedName>
        <fullName evidence="2">Uncharacterized protein</fullName>
    </submittedName>
</protein>
<keyword evidence="1" id="KW-0812">Transmembrane</keyword>
<evidence type="ECO:0000256" key="1">
    <source>
        <dbReference type="SAM" id="Phobius"/>
    </source>
</evidence>
<evidence type="ECO:0000313" key="2">
    <source>
        <dbReference type="EMBL" id="REK71886.1"/>
    </source>
</evidence>
<name>A0A371P8R9_9BACL</name>
<proteinExistence type="predicted"/>
<keyword evidence="1" id="KW-0472">Membrane</keyword>
<dbReference type="EMBL" id="QUBQ01000004">
    <property type="protein sequence ID" value="REK71886.1"/>
    <property type="molecule type" value="Genomic_DNA"/>
</dbReference>
<evidence type="ECO:0000313" key="3">
    <source>
        <dbReference type="Proteomes" id="UP000261905"/>
    </source>
</evidence>
<comment type="caution">
    <text evidence="2">The sequence shown here is derived from an EMBL/GenBank/DDBJ whole genome shotgun (WGS) entry which is preliminary data.</text>
</comment>
<keyword evidence="1" id="KW-1133">Transmembrane helix</keyword>
<keyword evidence="3" id="KW-1185">Reference proteome</keyword>
<sequence>MPEEIIVLDSIIFQFQIYIFLLAWASYRQLRQFIGRIYTMIEGLSPALVYYYREQVEDTVQYMEKHRGIAFMEGIWSRDRYNPDYEDKHAGAEGYKAFLREHDQWAGRLYESFPYRKLGVDITEGAWDRYPGALSTFLILEENPHLHSFGFNADGCYVSANLKREIIIEGDKAHYVKRTP</sequence>
<feature type="transmembrane region" description="Helical" evidence="1">
    <location>
        <begin position="6"/>
        <end position="27"/>
    </location>
</feature>
<dbReference type="Proteomes" id="UP000261905">
    <property type="component" value="Unassembled WGS sequence"/>
</dbReference>
<dbReference type="AlphaFoldDB" id="A0A371P8R9"/>